<dbReference type="EMBL" id="CAJVPY010000298">
    <property type="protein sequence ID" value="CAG8463840.1"/>
    <property type="molecule type" value="Genomic_DNA"/>
</dbReference>
<dbReference type="AlphaFoldDB" id="A0A9N8VR64"/>
<evidence type="ECO:0000313" key="1">
    <source>
        <dbReference type="EMBL" id="CAG8463840.1"/>
    </source>
</evidence>
<proteinExistence type="predicted"/>
<dbReference type="PANTHER" id="PTHR36986:SF1">
    <property type="entry name" value="UPF0643 PROTEIN PB2B2.08"/>
    <property type="match status" value="1"/>
</dbReference>
<name>A0A9N8VR64_9GLOM</name>
<dbReference type="OrthoDB" id="2140489at2759"/>
<reference evidence="1" key="1">
    <citation type="submission" date="2021-06" db="EMBL/GenBank/DDBJ databases">
        <authorList>
            <person name="Kallberg Y."/>
            <person name="Tangrot J."/>
            <person name="Rosling A."/>
        </authorList>
    </citation>
    <scope>NUCLEOTIDE SEQUENCE</scope>
    <source>
        <strain evidence="1">MA453B</strain>
    </source>
</reference>
<keyword evidence="2" id="KW-1185">Reference proteome</keyword>
<dbReference type="PANTHER" id="PTHR36986">
    <property type="entry name" value="UPF0643 PROTEIN PB2B2.08"/>
    <property type="match status" value="1"/>
</dbReference>
<gene>
    <name evidence="1" type="ORF">DERYTH_LOCUS1136</name>
</gene>
<accession>A0A9N8VR64</accession>
<sequence>MSSVLSNLRDGNEEFSRQLEKLRAISPNYATESLETSFNWDEIAAEINDVEGEWYIVAFRSILRTDADNKLLYEADAKAHNEAILHGGLLKYWVGEPNQYRECLSFCIWTNRNISIKATQNHRHTDAKRLADTMYETYSLERYMLKKTKGKTKININRVF</sequence>
<dbReference type="Proteomes" id="UP000789405">
    <property type="component" value="Unassembled WGS sequence"/>
</dbReference>
<protein>
    <submittedName>
        <fullName evidence="1">23705_t:CDS:1</fullName>
    </submittedName>
</protein>
<organism evidence="1 2">
    <name type="scientific">Dentiscutata erythropus</name>
    <dbReference type="NCBI Taxonomy" id="1348616"/>
    <lineage>
        <taxon>Eukaryota</taxon>
        <taxon>Fungi</taxon>
        <taxon>Fungi incertae sedis</taxon>
        <taxon>Mucoromycota</taxon>
        <taxon>Glomeromycotina</taxon>
        <taxon>Glomeromycetes</taxon>
        <taxon>Diversisporales</taxon>
        <taxon>Gigasporaceae</taxon>
        <taxon>Dentiscutata</taxon>
    </lineage>
</organism>
<comment type="caution">
    <text evidence="1">The sequence shown here is derived from an EMBL/GenBank/DDBJ whole genome shotgun (WGS) entry which is preliminary data.</text>
</comment>
<evidence type="ECO:0000313" key="2">
    <source>
        <dbReference type="Proteomes" id="UP000789405"/>
    </source>
</evidence>